<dbReference type="NCBIfam" id="TIGR04430">
    <property type="entry name" value="OM_asym_MlaD"/>
    <property type="match status" value="1"/>
</dbReference>
<dbReference type="Proteomes" id="UP001082899">
    <property type="component" value="Unassembled WGS sequence"/>
</dbReference>
<organism evidence="2 3">
    <name type="scientific">Robbsia betulipollinis</name>
    <dbReference type="NCBI Taxonomy" id="2981849"/>
    <lineage>
        <taxon>Bacteria</taxon>
        <taxon>Pseudomonadati</taxon>
        <taxon>Pseudomonadota</taxon>
        <taxon>Betaproteobacteria</taxon>
        <taxon>Burkholderiales</taxon>
        <taxon>Burkholderiaceae</taxon>
        <taxon>Robbsia</taxon>
    </lineage>
</organism>
<comment type="caution">
    <text evidence="2">The sequence shown here is derived from an EMBL/GenBank/DDBJ whole genome shotgun (WGS) entry which is preliminary data.</text>
</comment>
<name>A0ABT3ZP64_9BURK</name>
<dbReference type="Pfam" id="PF02470">
    <property type="entry name" value="MlaD"/>
    <property type="match status" value="1"/>
</dbReference>
<sequence>MKKTALDFWVGLFVILGFVALLFLALKAGNLSALSFQPTYTVKMRFDNIGGLKARAPVKSAGVVVGRVNAITFDDHSFQALVTIDVDKQFQFPTDSSAKILTSGLLGEQYIGLEPGGAEQNLKAGDTITMTQSAIVLENLIGQFLYSKAADAGGAASGAAAGGAAGAAHAPAFPGAGAAMGTGAAVSPPASAAQ</sequence>
<protein>
    <submittedName>
        <fullName evidence="2">Outer membrane lipid asymmetry maintenance protein MlaD</fullName>
    </submittedName>
</protein>
<accession>A0ABT3ZP64</accession>
<dbReference type="PANTHER" id="PTHR33371">
    <property type="entry name" value="INTERMEMBRANE PHOSPHOLIPID TRANSPORT SYSTEM BINDING PROTEIN MLAD-RELATED"/>
    <property type="match status" value="1"/>
</dbReference>
<dbReference type="InterPro" id="IPR003399">
    <property type="entry name" value="Mce/MlaD"/>
</dbReference>
<evidence type="ECO:0000313" key="2">
    <source>
        <dbReference type="EMBL" id="MCY0388344.1"/>
    </source>
</evidence>
<dbReference type="InterPro" id="IPR030970">
    <property type="entry name" value="ABC_MlaD"/>
</dbReference>
<feature type="domain" description="Mce/MlaD" evidence="1">
    <location>
        <begin position="38"/>
        <end position="116"/>
    </location>
</feature>
<dbReference type="InterPro" id="IPR052336">
    <property type="entry name" value="MlaD_Phospholipid_Transporter"/>
</dbReference>
<evidence type="ECO:0000313" key="3">
    <source>
        <dbReference type="Proteomes" id="UP001082899"/>
    </source>
</evidence>
<proteinExistence type="predicted"/>
<gene>
    <name evidence="2" type="primary">mlaD</name>
    <name evidence="2" type="ORF">OVY01_14070</name>
</gene>
<dbReference type="PANTHER" id="PTHR33371:SF4">
    <property type="entry name" value="INTERMEMBRANE PHOSPHOLIPID TRANSPORT SYSTEM BINDING PROTEIN MLAD"/>
    <property type="match status" value="1"/>
</dbReference>
<dbReference type="EMBL" id="JAPMXC010000003">
    <property type="protein sequence ID" value="MCY0388344.1"/>
    <property type="molecule type" value="Genomic_DNA"/>
</dbReference>
<evidence type="ECO:0000259" key="1">
    <source>
        <dbReference type="Pfam" id="PF02470"/>
    </source>
</evidence>
<keyword evidence="3" id="KW-1185">Reference proteome</keyword>
<reference evidence="2" key="1">
    <citation type="submission" date="2022-11" db="EMBL/GenBank/DDBJ databases">
        <title>Robbsia betulipollinis sp. nov., isolated from pollen of birch (Betula pendula).</title>
        <authorList>
            <person name="Shi H."/>
            <person name="Ambika Manirajan B."/>
            <person name="Ratering S."/>
            <person name="Geissler-Plaum R."/>
            <person name="Schnell S."/>
        </authorList>
    </citation>
    <scope>NUCLEOTIDE SEQUENCE</scope>
    <source>
        <strain evidence="2">Bb-Pol-6</strain>
    </source>
</reference>
<dbReference type="RefSeq" id="WP_267848230.1">
    <property type="nucleotide sequence ID" value="NZ_JAPMXC010000003.1"/>
</dbReference>